<evidence type="ECO:0000256" key="1">
    <source>
        <dbReference type="SAM" id="SignalP"/>
    </source>
</evidence>
<protein>
    <submittedName>
        <fullName evidence="2">Uncharacterized protein</fullName>
    </submittedName>
</protein>
<accession>A0A1N6FZK8</accession>
<dbReference type="RefSeq" id="WP_143186007.1">
    <property type="nucleotide sequence ID" value="NZ_FSRC01000002.1"/>
</dbReference>
<dbReference type="AlphaFoldDB" id="A0A1N6FZK8"/>
<dbReference type="EMBL" id="FSRC01000002">
    <property type="protein sequence ID" value="SIO00693.1"/>
    <property type="molecule type" value="Genomic_DNA"/>
</dbReference>
<dbReference type="STRING" id="226505.SAMN05444394_2853"/>
<name>A0A1N6FZK8_9BACT</name>
<feature type="signal peptide" evidence="1">
    <location>
        <begin position="1"/>
        <end position="21"/>
    </location>
</feature>
<sequence length="140" mass="16023">MKIRKIIIFCSLLLIWSCAKTTKSSVSETMSFPEPKEWILVINPEGCKTCLDHLYHELSELNISKGAILIIAKNNKSMRLNPLFEKSPVPVYLDEKNKLIDKGFVDFQDQLLIVSNEGALHFDILEFESLLAKLKQLRDS</sequence>
<keyword evidence="1" id="KW-0732">Signal</keyword>
<feature type="chain" id="PRO_5012478327" evidence="1">
    <location>
        <begin position="22"/>
        <end position="140"/>
    </location>
</feature>
<reference evidence="3" key="1">
    <citation type="submission" date="2016-11" db="EMBL/GenBank/DDBJ databases">
        <authorList>
            <person name="Varghese N."/>
            <person name="Submissions S."/>
        </authorList>
    </citation>
    <scope>NUCLEOTIDE SEQUENCE [LARGE SCALE GENOMIC DNA]</scope>
    <source>
        <strain evidence="3">DSM 15292</strain>
    </source>
</reference>
<evidence type="ECO:0000313" key="2">
    <source>
        <dbReference type="EMBL" id="SIO00693.1"/>
    </source>
</evidence>
<evidence type="ECO:0000313" key="3">
    <source>
        <dbReference type="Proteomes" id="UP000185221"/>
    </source>
</evidence>
<proteinExistence type="predicted"/>
<dbReference type="Proteomes" id="UP000185221">
    <property type="component" value="Unassembled WGS sequence"/>
</dbReference>
<organism evidence="2 3">
    <name type="scientific">Algoriphagus halophilus</name>
    <dbReference type="NCBI Taxonomy" id="226505"/>
    <lineage>
        <taxon>Bacteria</taxon>
        <taxon>Pseudomonadati</taxon>
        <taxon>Bacteroidota</taxon>
        <taxon>Cytophagia</taxon>
        <taxon>Cytophagales</taxon>
        <taxon>Cyclobacteriaceae</taxon>
        <taxon>Algoriphagus</taxon>
    </lineage>
</organism>
<keyword evidence="3" id="KW-1185">Reference proteome</keyword>
<gene>
    <name evidence="2" type="ORF">SAMN05444394_2853</name>
</gene>
<dbReference type="OrthoDB" id="825558at2"/>